<feature type="region of interest" description="Disordered" evidence="1">
    <location>
        <begin position="152"/>
        <end position="172"/>
    </location>
</feature>
<evidence type="ECO:0000313" key="3">
    <source>
        <dbReference type="Proteomes" id="UP000193144"/>
    </source>
</evidence>
<evidence type="ECO:0000313" key="2">
    <source>
        <dbReference type="EMBL" id="ORY08059.1"/>
    </source>
</evidence>
<dbReference type="AlphaFoldDB" id="A0A1Y1ZCY8"/>
<organism evidence="2 3">
    <name type="scientific">Clohesyomyces aquaticus</name>
    <dbReference type="NCBI Taxonomy" id="1231657"/>
    <lineage>
        <taxon>Eukaryota</taxon>
        <taxon>Fungi</taxon>
        <taxon>Dikarya</taxon>
        <taxon>Ascomycota</taxon>
        <taxon>Pezizomycotina</taxon>
        <taxon>Dothideomycetes</taxon>
        <taxon>Pleosporomycetidae</taxon>
        <taxon>Pleosporales</taxon>
        <taxon>Lindgomycetaceae</taxon>
        <taxon>Clohesyomyces</taxon>
    </lineage>
</organism>
<proteinExistence type="predicted"/>
<protein>
    <recommendedName>
        <fullName evidence="4">Homeodomain-like protein</fullName>
    </recommendedName>
</protein>
<dbReference type="Proteomes" id="UP000193144">
    <property type="component" value="Unassembled WGS sequence"/>
</dbReference>
<dbReference type="EMBL" id="MCFA01000104">
    <property type="protein sequence ID" value="ORY08059.1"/>
    <property type="molecule type" value="Genomic_DNA"/>
</dbReference>
<sequence>MSNERPSTPERPLLSKIPNTWRRARFFAECDIKRDGDTMGQICERSGISRRTGERWRQERRLIGTPIAIHRVRKLKSERKGTQLRRPFTVPEDTLRDIVSPEKNPHQWAPLVIQARKFKLPIKKRTLQFNLKTQLKRARMYVAHQRKTIRMNNQGDRVQYGEDNKDKLVRGY</sequence>
<accession>A0A1Y1ZCY8</accession>
<gene>
    <name evidence="2" type="ORF">BCR34DRAFT_570179</name>
</gene>
<evidence type="ECO:0000256" key="1">
    <source>
        <dbReference type="SAM" id="MobiDB-lite"/>
    </source>
</evidence>
<reference evidence="2 3" key="1">
    <citation type="submission" date="2016-07" db="EMBL/GenBank/DDBJ databases">
        <title>Pervasive Adenine N6-methylation of Active Genes in Fungi.</title>
        <authorList>
            <consortium name="DOE Joint Genome Institute"/>
            <person name="Mondo S.J."/>
            <person name="Dannebaum R.O."/>
            <person name="Kuo R.C."/>
            <person name="Labutti K."/>
            <person name="Haridas S."/>
            <person name="Kuo A."/>
            <person name="Salamov A."/>
            <person name="Ahrendt S.R."/>
            <person name="Lipzen A."/>
            <person name="Sullivan W."/>
            <person name="Andreopoulos W.B."/>
            <person name="Clum A."/>
            <person name="Lindquist E."/>
            <person name="Daum C."/>
            <person name="Ramamoorthy G.K."/>
            <person name="Gryganskyi A."/>
            <person name="Culley D."/>
            <person name="Magnuson J.K."/>
            <person name="James T.Y."/>
            <person name="O'Malley M.A."/>
            <person name="Stajich J.E."/>
            <person name="Spatafora J.W."/>
            <person name="Visel A."/>
            <person name="Grigoriev I.V."/>
        </authorList>
    </citation>
    <scope>NUCLEOTIDE SEQUENCE [LARGE SCALE GENOMIC DNA]</scope>
    <source>
        <strain evidence="2 3">CBS 115471</strain>
    </source>
</reference>
<evidence type="ECO:0008006" key="4">
    <source>
        <dbReference type="Google" id="ProtNLM"/>
    </source>
</evidence>
<comment type="caution">
    <text evidence="2">The sequence shown here is derived from an EMBL/GenBank/DDBJ whole genome shotgun (WGS) entry which is preliminary data.</text>
</comment>
<name>A0A1Y1ZCY8_9PLEO</name>
<feature type="compositionally biased region" description="Basic and acidic residues" evidence="1">
    <location>
        <begin position="159"/>
        <end position="172"/>
    </location>
</feature>
<keyword evidence="3" id="KW-1185">Reference proteome</keyword>